<dbReference type="EMBL" id="FUHW01000032">
    <property type="protein sequence ID" value="SJM65562.1"/>
    <property type="molecule type" value="Genomic_DNA"/>
</dbReference>
<sequence>MGIALVAGKKRVPNPAAGITALVTRFVSLMIRLYKTDPTSVCNL</sequence>
<gene>
    <name evidence="1" type="ORF">FM101_09355</name>
</gene>
<evidence type="ECO:0000313" key="1">
    <source>
        <dbReference type="EMBL" id="SJM65562.1"/>
    </source>
</evidence>
<evidence type="ECO:0000313" key="2">
    <source>
        <dbReference type="Proteomes" id="UP000195913"/>
    </source>
</evidence>
<protein>
    <submittedName>
        <fullName evidence="1">Uncharacterized protein</fullName>
    </submittedName>
</protein>
<name>A0A1R4GC78_9MICC</name>
<proteinExistence type="predicted"/>
<organism evidence="1 2">
    <name type="scientific">Arthrobacter rhombi</name>
    <dbReference type="NCBI Taxonomy" id="71253"/>
    <lineage>
        <taxon>Bacteria</taxon>
        <taxon>Bacillati</taxon>
        <taxon>Actinomycetota</taxon>
        <taxon>Actinomycetes</taxon>
        <taxon>Micrococcales</taxon>
        <taxon>Micrococcaceae</taxon>
        <taxon>Arthrobacter</taxon>
    </lineage>
</organism>
<reference evidence="1 2" key="1">
    <citation type="submission" date="2017-02" db="EMBL/GenBank/DDBJ databases">
        <authorList>
            <person name="Peterson S.W."/>
        </authorList>
    </citation>
    <scope>NUCLEOTIDE SEQUENCE [LARGE SCALE GENOMIC DNA]</scope>
    <source>
        <strain evidence="1 2">B Ar 00.02</strain>
    </source>
</reference>
<keyword evidence="2" id="KW-1185">Reference proteome</keyword>
<accession>A0A1R4GC78</accession>
<dbReference type="AlphaFoldDB" id="A0A1R4GC78"/>
<dbReference type="Proteomes" id="UP000195913">
    <property type="component" value="Unassembled WGS sequence"/>
</dbReference>